<dbReference type="HAMAP" id="MF_00299">
    <property type="entry name" value="KptA"/>
    <property type="match status" value="1"/>
</dbReference>
<evidence type="ECO:0000256" key="2">
    <source>
        <dbReference type="ARBA" id="ARBA00022679"/>
    </source>
</evidence>
<dbReference type="PANTHER" id="PTHR12684:SF2">
    <property type="entry name" value="TRNA 2'-PHOSPHOTRANSFERASE 1"/>
    <property type="match status" value="1"/>
</dbReference>
<accession>A0AAE7XK31</accession>
<comment type="similarity">
    <text evidence="1">Belongs to the KptA/TPT1 family.</text>
</comment>
<organism evidence="5 6">
    <name type="scientific">Erwinia phage pEa_SNUABM_17</name>
    <dbReference type="NCBI Taxonomy" id="2869545"/>
    <lineage>
        <taxon>Viruses</taxon>
        <taxon>Duplodnaviria</taxon>
        <taxon>Heunggongvirae</taxon>
        <taxon>Uroviricota</taxon>
        <taxon>Caudoviricetes</taxon>
        <taxon>Alexandravirus</taxon>
        <taxon>Alexandravirus SNUABM17</taxon>
    </lineage>
</organism>
<reference evidence="5 6" key="1">
    <citation type="submission" date="2021-06" db="EMBL/GenBank/DDBJ databases">
        <title>Complete genome sequence of Erwinia phage pEa_SNUABM_17.</title>
        <authorList>
            <person name="Kim S.G."/>
            <person name="Park S.C."/>
        </authorList>
    </citation>
    <scope>NUCLEOTIDE SEQUENCE [LARGE SCALE GENOMIC DNA]</scope>
</reference>
<evidence type="ECO:0000313" key="6">
    <source>
        <dbReference type="Proteomes" id="UP000827911"/>
    </source>
</evidence>
<name>A0AAE7XK31_9CAUD</name>
<gene>
    <name evidence="5" type="ORF">pEaSNUABM17_00270</name>
</gene>
<keyword evidence="3" id="KW-0520">NAD</keyword>
<keyword evidence="2" id="KW-0808">Transferase</keyword>
<protein>
    <recommendedName>
        <fullName evidence="7">RNA 2'-phosphotransferase</fullName>
    </recommendedName>
</protein>
<dbReference type="Proteomes" id="UP000827911">
    <property type="component" value="Segment"/>
</dbReference>
<dbReference type="PANTHER" id="PTHR12684">
    <property type="entry name" value="PUTATIVE PHOSPHOTRANSFERASE"/>
    <property type="match status" value="1"/>
</dbReference>
<evidence type="ECO:0000256" key="3">
    <source>
        <dbReference type="ARBA" id="ARBA00023027"/>
    </source>
</evidence>
<dbReference type="Gene3D" id="1.10.10.970">
    <property type="entry name" value="RNA 2'-phosphotransferase, Tpt1/KptA family, N-terminal domain"/>
    <property type="match status" value="1"/>
</dbReference>
<evidence type="ECO:0000256" key="1">
    <source>
        <dbReference type="ARBA" id="ARBA00009836"/>
    </source>
</evidence>
<dbReference type="GO" id="GO:0000215">
    <property type="term" value="F:tRNA 2'-phosphotransferase activity"/>
    <property type="evidence" value="ECO:0007669"/>
    <property type="project" value="TreeGrafter"/>
</dbReference>
<dbReference type="EMBL" id="MZ443777">
    <property type="protein sequence ID" value="QZE57816.1"/>
    <property type="molecule type" value="Genomic_DNA"/>
</dbReference>
<keyword evidence="6" id="KW-1185">Reference proteome</keyword>
<comment type="function">
    <text evidence="4">Removes the 2'-phosphate from RNA via an intermediate in which the phosphate is ADP-ribosylated by NAD followed by a presumed transesterification to release the RNA and generate ADP-ribose 1''-2''-cyclic phosphate (APPR&gt;P). May function as an ADP-ribosylase.</text>
</comment>
<evidence type="ECO:0000256" key="4">
    <source>
        <dbReference type="ARBA" id="ARBA00025212"/>
    </source>
</evidence>
<dbReference type="GO" id="GO:0006388">
    <property type="term" value="P:tRNA splicing, via endonucleolytic cleavage and ligation"/>
    <property type="evidence" value="ECO:0007669"/>
    <property type="project" value="TreeGrafter"/>
</dbReference>
<dbReference type="GO" id="GO:0003950">
    <property type="term" value="F:NAD+ poly-ADP-ribosyltransferase activity"/>
    <property type="evidence" value="ECO:0007669"/>
    <property type="project" value="InterPro"/>
</dbReference>
<dbReference type="Gene3D" id="3.20.170.30">
    <property type="match status" value="1"/>
</dbReference>
<dbReference type="SUPFAM" id="SSF56399">
    <property type="entry name" value="ADP-ribosylation"/>
    <property type="match status" value="1"/>
</dbReference>
<proteinExistence type="inferred from homology"/>
<dbReference type="InterPro" id="IPR042080">
    <property type="entry name" value="RNA_2'-PTrans_N"/>
</dbReference>
<dbReference type="InterPro" id="IPR002745">
    <property type="entry name" value="Ptrans_KptA/Tpt1"/>
</dbReference>
<sequence length="180" mass="20678">MAKSLGVYMTYILRHKPQDIGIAMDTQGWVSVLDFLQKAKYKKQVTREMLIEEVEADDKGRFEFNSNKSKIRCVQGHSVEHVILNLAPWTDCSSLYHGTAEKNIASIMHEGILKRKRKHVHISNDIETAKRVGQRHGVPVVFEIDTQAMITHGYKFYRAENGVILTDHVPSRYIRLLDSN</sequence>
<dbReference type="Pfam" id="PF01885">
    <property type="entry name" value="PTS_2-RNA"/>
    <property type="match status" value="1"/>
</dbReference>
<evidence type="ECO:0000313" key="5">
    <source>
        <dbReference type="EMBL" id="QZE57816.1"/>
    </source>
</evidence>
<dbReference type="InterPro" id="IPR022928">
    <property type="entry name" value="RNA_2'-PTrans_KptA"/>
</dbReference>
<evidence type="ECO:0008006" key="7">
    <source>
        <dbReference type="Google" id="ProtNLM"/>
    </source>
</evidence>
<dbReference type="InterPro" id="IPR042081">
    <property type="entry name" value="RNA_2'-PTrans_C"/>
</dbReference>